<keyword evidence="3" id="KW-1185">Reference proteome</keyword>
<name>A0A5B7E569_PORTR</name>
<dbReference type="Proteomes" id="UP000324222">
    <property type="component" value="Unassembled WGS sequence"/>
</dbReference>
<reference evidence="2 3" key="1">
    <citation type="submission" date="2019-05" db="EMBL/GenBank/DDBJ databases">
        <title>Another draft genome of Portunus trituberculatus and its Hox gene families provides insights of decapod evolution.</title>
        <authorList>
            <person name="Jeong J.-H."/>
            <person name="Song I."/>
            <person name="Kim S."/>
            <person name="Choi T."/>
            <person name="Kim D."/>
            <person name="Ryu S."/>
            <person name="Kim W."/>
        </authorList>
    </citation>
    <scope>NUCLEOTIDE SEQUENCE [LARGE SCALE GENOMIC DNA]</scope>
    <source>
        <tissue evidence="2">Muscle</tissue>
    </source>
</reference>
<evidence type="ECO:0000313" key="3">
    <source>
        <dbReference type="Proteomes" id="UP000324222"/>
    </source>
</evidence>
<feature type="region of interest" description="Disordered" evidence="1">
    <location>
        <begin position="1"/>
        <end position="31"/>
    </location>
</feature>
<feature type="compositionally biased region" description="Basic and acidic residues" evidence="1">
    <location>
        <begin position="1"/>
        <end position="12"/>
    </location>
</feature>
<dbReference type="AlphaFoldDB" id="A0A5B7E569"/>
<proteinExistence type="predicted"/>
<evidence type="ECO:0000256" key="1">
    <source>
        <dbReference type="SAM" id="MobiDB-lite"/>
    </source>
</evidence>
<gene>
    <name evidence="2" type="ORF">E2C01_022351</name>
</gene>
<comment type="caution">
    <text evidence="2">The sequence shown here is derived from an EMBL/GenBank/DDBJ whole genome shotgun (WGS) entry which is preliminary data.</text>
</comment>
<accession>A0A5B7E569</accession>
<evidence type="ECO:0000313" key="2">
    <source>
        <dbReference type="EMBL" id="MPC29131.1"/>
    </source>
</evidence>
<organism evidence="2 3">
    <name type="scientific">Portunus trituberculatus</name>
    <name type="common">Swimming crab</name>
    <name type="synonym">Neptunus trituberculatus</name>
    <dbReference type="NCBI Taxonomy" id="210409"/>
    <lineage>
        <taxon>Eukaryota</taxon>
        <taxon>Metazoa</taxon>
        <taxon>Ecdysozoa</taxon>
        <taxon>Arthropoda</taxon>
        <taxon>Crustacea</taxon>
        <taxon>Multicrustacea</taxon>
        <taxon>Malacostraca</taxon>
        <taxon>Eumalacostraca</taxon>
        <taxon>Eucarida</taxon>
        <taxon>Decapoda</taxon>
        <taxon>Pleocyemata</taxon>
        <taxon>Brachyura</taxon>
        <taxon>Eubrachyura</taxon>
        <taxon>Portunoidea</taxon>
        <taxon>Portunidae</taxon>
        <taxon>Portuninae</taxon>
        <taxon>Portunus</taxon>
    </lineage>
</organism>
<protein>
    <submittedName>
        <fullName evidence="2">Uncharacterized protein</fullName>
    </submittedName>
</protein>
<sequence>MKVGGREGRWSRDNALYSPDGHQQDAPPRMHNEVTVCLRNAKRRASTPCFRDARPCYTPQPDEDV</sequence>
<dbReference type="EMBL" id="VSRR010002021">
    <property type="protein sequence ID" value="MPC29131.1"/>
    <property type="molecule type" value="Genomic_DNA"/>
</dbReference>